<dbReference type="AlphaFoldDB" id="A0A1H0VPL0"/>
<accession>A0A1H0VPL0</accession>
<dbReference type="STRING" id="930152.SAMN05216565_107127"/>
<sequence length="397" mass="47030">MLNRNTLRNIYKQDFENFFSYHKVKLRSKRIIPNPGEERYIPISRILEEELKSGASFSKEELDGFLYNELFYSVNNWHYLYQLNDSNNAFKNNPESITALLKSEPKFKFNNPLVNKLENENFSLCTSRLEIIDNKVKVINFLFKIGVVESNKENYTFFSGVTIDLERNFVYFRFNQNLLDNYPFDPLDVISKLKDILNGLRSEGRFFEALKFNIVGFNETIPKKIISTLFKDLSSEAEDILNQQVPANTDKDIRDFLKGKKLPSHEDYVQQIKSVIYQDISQTCADTLFKNGWVFRFVFREGQLTRAASRTDDKSPIYGSKVYWHLKELIFKNDEMQEAGFHWYLNDPTQTDEPKFLQARLEARHDSLIIHYYYNMRTGDRKEKEDYVLQKINGYFQ</sequence>
<evidence type="ECO:0000313" key="1">
    <source>
        <dbReference type="EMBL" id="SDP80380.1"/>
    </source>
</evidence>
<protein>
    <submittedName>
        <fullName evidence="1">Uncharacterized protein</fullName>
    </submittedName>
</protein>
<reference evidence="2" key="1">
    <citation type="submission" date="2016-10" db="EMBL/GenBank/DDBJ databases">
        <authorList>
            <person name="Varghese N."/>
            <person name="Submissions S."/>
        </authorList>
    </citation>
    <scope>NUCLEOTIDE SEQUENCE [LARGE SCALE GENOMIC DNA]</scope>
    <source>
        <strain evidence="2">IBRC-M10078</strain>
    </source>
</reference>
<dbReference type="RefSeq" id="WP_090855817.1">
    <property type="nucleotide sequence ID" value="NZ_FNJU01000007.1"/>
</dbReference>
<dbReference type="OrthoDB" id="2599301at2"/>
<gene>
    <name evidence="1" type="ORF">SAMN05216565_107127</name>
</gene>
<proteinExistence type="predicted"/>
<evidence type="ECO:0000313" key="2">
    <source>
        <dbReference type="Proteomes" id="UP000199159"/>
    </source>
</evidence>
<organism evidence="1 2">
    <name type="scientific">Litchfieldia salsa</name>
    <dbReference type="NCBI Taxonomy" id="930152"/>
    <lineage>
        <taxon>Bacteria</taxon>
        <taxon>Bacillati</taxon>
        <taxon>Bacillota</taxon>
        <taxon>Bacilli</taxon>
        <taxon>Bacillales</taxon>
        <taxon>Bacillaceae</taxon>
        <taxon>Litchfieldia</taxon>
    </lineage>
</organism>
<keyword evidence="2" id="KW-1185">Reference proteome</keyword>
<dbReference type="Proteomes" id="UP000199159">
    <property type="component" value="Unassembled WGS sequence"/>
</dbReference>
<dbReference type="EMBL" id="FNJU01000007">
    <property type="protein sequence ID" value="SDP80380.1"/>
    <property type="molecule type" value="Genomic_DNA"/>
</dbReference>
<name>A0A1H0VPL0_9BACI</name>